<feature type="compositionally biased region" description="Low complexity" evidence="1">
    <location>
        <begin position="28"/>
        <end position="39"/>
    </location>
</feature>
<feature type="compositionally biased region" description="Polar residues" evidence="1">
    <location>
        <begin position="1"/>
        <end position="22"/>
    </location>
</feature>
<feature type="region of interest" description="Disordered" evidence="1">
    <location>
        <begin position="1"/>
        <end position="159"/>
    </location>
</feature>
<dbReference type="EMBL" id="JAEPRC010000026">
    <property type="protein sequence ID" value="KAG2214473.1"/>
    <property type="molecule type" value="Genomic_DNA"/>
</dbReference>
<evidence type="ECO:0000256" key="1">
    <source>
        <dbReference type="SAM" id="MobiDB-lite"/>
    </source>
</evidence>
<dbReference type="OrthoDB" id="2290212at2759"/>
<feature type="compositionally biased region" description="Polar residues" evidence="1">
    <location>
        <begin position="91"/>
        <end position="103"/>
    </location>
</feature>
<evidence type="ECO:0000313" key="2">
    <source>
        <dbReference type="EMBL" id="KAG2214473.1"/>
    </source>
</evidence>
<name>A0A8H7RPU6_9FUNG</name>
<protein>
    <submittedName>
        <fullName evidence="2">Uncharacterized protein</fullName>
    </submittedName>
</protein>
<keyword evidence="3" id="KW-1185">Reference proteome</keyword>
<proteinExistence type="predicted"/>
<accession>A0A8H7RPU6</accession>
<sequence>MVDRSLNTTNYIPFSPLRNTFNDDYESGMEASASSMASGGDEDDDFDDEEDQKNKEELRKLFQERQQPKKSLMNYTKTNNKITGKYHRRMSSGNSSTDSNAPTTKPADVRASLPIINQATSRITNSAAKREDIATPSSGYDGDTEGPVNNEVKANIRTQ</sequence>
<reference evidence="2" key="1">
    <citation type="submission" date="2020-12" db="EMBL/GenBank/DDBJ databases">
        <title>Metabolic potential, ecology and presence of endohyphal bacteria is reflected in genomic diversity of Mucoromycotina.</title>
        <authorList>
            <person name="Muszewska A."/>
            <person name="Okrasinska A."/>
            <person name="Steczkiewicz K."/>
            <person name="Drgas O."/>
            <person name="Orlowska M."/>
            <person name="Perlinska-Lenart U."/>
            <person name="Aleksandrzak-Piekarczyk T."/>
            <person name="Szatraj K."/>
            <person name="Zielenkiewicz U."/>
            <person name="Pilsyk S."/>
            <person name="Malc E."/>
            <person name="Mieczkowski P."/>
            <person name="Kruszewska J.S."/>
            <person name="Biernat P."/>
            <person name="Pawlowska J."/>
        </authorList>
    </citation>
    <scope>NUCLEOTIDE SEQUENCE</scope>
    <source>
        <strain evidence="2">CBS 226.32</strain>
    </source>
</reference>
<feature type="compositionally biased region" description="Acidic residues" evidence="1">
    <location>
        <begin position="40"/>
        <end position="51"/>
    </location>
</feature>
<feature type="compositionally biased region" description="Polar residues" evidence="1">
    <location>
        <begin position="115"/>
        <end position="127"/>
    </location>
</feature>
<dbReference type="AlphaFoldDB" id="A0A8H7RPU6"/>
<comment type="caution">
    <text evidence="2">The sequence shown here is derived from an EMBL/GenBank/DDBJ whole genome shotgun (WGS) entry which is preliminary data.</text>
</comment>
<feature type="compositionally biased region" description="Basic and acidic residues" evidence="1">
    <location>
        <begin position="52"/>
        <end position="67"/>
    </location>
</feature>
<organism evidence="2 3">
    <name type="scientific">Mucor plumbeus</name>
    <dbReference type="NCBI Taxonomy" id="97098"/>
    <lineage>
        <taxon>Eukaryota</taxon>
        <taxon>Fungi</taxon>
        <taxon>Fungi incertae sedis</taxon>
        <taxon>Mucoromycota</taxon>
        <taxon>Mucoromycotina</taxon>
        <taxon>Mucoromycetes</taxon>
        <taxon>Mucorales</taxon>
        <taxon>Mucorineae</taxon>
        <taxon>Mucoraceae</taxon>
        <taxon>Mucor</taxon>
    </lineage>
</organism>
<evidence type="ECO:0000313" key="3">
    <source>
        <dbReference type="Proteomes" id="UP000650833"/>
    </source>
</evidence>
<dbReference type="Proteomes" id="UP000650833">
    <property type="component" value="Unassembled WGS sequence"/>
</dbReference>
<feature type="compositionally biased region" description="Polar residues" evidence="1">
    <location>
        <begin position="73"/>
        <end position="82"/>
    </location>
</feature>
<gene>
    <name evidence="2" type="ORF">INT46_007398</name>
</gene>